<feature type="compositionally biased region" description="Polar residues" evidence="1">
    <location>
        <begin position="253"/>
        <end position="265"/>
    </location>
</feature>
<gene>
    <name evidence="3" type="ORF">AOQ84DRAFT_407478</name>
</gene>
<feature type="transmembrane region" description="Helical" evidence="2">
    <location>
        <begin position="92"/>
        <end position="108"/>
    </location>
</feature>
<name>A0A8E2FC16_9PEZI</name>
<dbReference type="AlphaFoldDB" id="A0A8E2FC16"/>
<reference evidence="3 4" key="1">
    <citation type="journal article" date="2016" name="Nat. Commun.">
        <title>Ectomycorrhizal ecology is imprinted in the genome of the dominant symbiotic fungus Cenococcum geophilum.</title>
        <authorList>
            <consortium name="DOE Joint Genome Institute"/>
            <person name="Peter M."/>
            <person name="Kohler A."/>
            <person name="Ohm R.A."/>
            <person name="Kuo A."/>
            <person name="Krutzmann J."/>
            <person name="Morin E."/>
            <person name="Arend M."/>
            <person name="Barry K.W."/>
            <person name="Binder M."/>
            <person name="Choi C."/>
            <person name="Clum A."/>
            <person name="Copeland A."/>
            <person name="Grisel N."/>
            <person name="Haridas S."/>
            <person name="Kipfer T."/>
            <person name="LaButti K."/>
            <person name="Lindquist E."/>
            <person name="Lipzen A."/>
            <person name="Maire R."/>
            <person name="Meier B."/>
            <person name="Mihaltcheva S."/>
            <person name="Molinier V."/>
            <person name="Murat C."/>
            <person name="Poggeler S."/>
            <person name="Quandt C.A."/>
            <person name="Sperisen C."/>
            <person name="Tritt A."/>
            <person name="Tisserant E."/>
            <person name="Crous P.W."/>
            <person name="Henrissat B."/>
            <person name="Nehls U."/>
            <person name="Egli S."/>
            <person name="Spatafora J.W."/>
            <person name="Grigoriev I.V."/>
            <person name="Martin F.M."/>
        </authorList>
    </citation>
    <scope>NUCLEOTIDE SEQUENCE [LARGE SCALE GENOMIC DNA]</scope>
    <source>
        <strain evidence="3 4">CBS 207.34</strain>
    </source>
</reference>
<keyword evidence="4" id="KW-1185">Reference proteome</keyword>
<accession>A0A8E2FC16</accession>
<keyword evidence="2" id="KW-0472">Membrane</keyword>
<evidence type="ECO:0000313" key="4">
    <source>
        <dbReference type="Proteomes" id="UP000250140"/>
    </source>
</evidence>
<proteinExistence type="predicted"/>
<sequence length="490" mass="54933">MTPGLLPLASPLAVFAAFLTFPFLSNSYPIIPKSNFSPTLALNLRSSEKCGFVGNNDIYGIGIRIGIYTQIFAVWFANYFLLSQAQILRDSITVFTVALLALSLMFVYSPSSSYAAEANILFGVLSWSCIIGVRAKTRFSKLTFRVTIRRQSQSRYVWVGEDCDEGVIAVCTVHHCILDRNRRYPYMELHRFRHTTEALEYAVMEFEKSETNGQPHGRSDDPVAVAGPNSETQSDSDSITPPTEAFDERSPVERTTLSHQQQNSLEDPWSDRRKTLGDIGDPEPSNPECGINSQYPCSTSQPKYKNQIETIHTPSIFEEVYNGEVFIKNCISASLTNVLNPRKLRLPIISEVLHLFDPTQQIFFPALAYSFTKIELTIRWNHIEGLLGLGSVGQLIPFITGVAGLGLVGWQWVELWYKRRRGKQVETGEVQEKEGQNDANENGLDGLDSKVVAGYYRWRDAYEATLKESKASPIAKIEATQLAMEALALM</sequence>
<organism evidence="3 4">
    <name type="scientific">Glonium stellatum</name>
    <dbReference type="NCBI Taxonomy" id="574774"/>
    <lineage>
        <taxon>Eukaryota</taxon>
        <taxon>Fungi</taxon>
        <taxon>Dikarya</taxon>
        <taxon>Ascomycota</taxon>
        <taxon>Pezizomycotina</taxon>
        <taxon>Dothideomycetes</taxon>
        <taxon>Pleosporomycetidae</taxon>
        <taxon>Gloniales</taxon>
        <taxon>Gloniaceae</taxon>
        <taxon>Glonium</taxon>
    </lineage>
</organism>
<dbReference type="OrthoDB" id="3945378at2759"/>
<evidence type="ECO:0000256" key="1">
    <source>
        <dbReference type="SAM" id="MobiDB-lite"/>
    </source>
</evidence>
<feature type="transmembrane region" description="Helical" evidence="2">
    <location>
        <begin position="58"/>
        <end position="80"/>
    </location>
</feature>
<keyword evidence="2" id="KW-0812">Transmembrane</keyword>
<dbReference type="EMBL" id="KV748598">
    <property type="protein sequence ID" value="OCL14229.1"/>
    <property type="molecule type" value="Genomic_DNA"/>
</dbReference>
<feature type="region of interest" description="Disordered" evidence="1">
    <location>
        <begin position="208"/>
        <end position="295"/>
    </location>
</feature>
<dbReference type="Proteomes" id="UP000250140">
    <property type="component" value="Unassembled WGS sequence"/>
</dbReference>
<feature type="transmembrane region" description="Helical" evidence="2">
    <location>
        <begin position="392"/>
        <end position="413"/>
    </location>
</feature>
<evidence type="ECO:0000313" key="3">
    <source>
        <dbReference type="EMBL" id="OCL14229.1"/>
    </source>
</evidence>
<evidence type="ECO:0000256" key="2">
    <source>
        <dbReference type="SAM" id="Phobius"/>
    </source>
</evidence>
<keyword evidence="2" id="KW-1133">Transmembrane helix</keyword>
<protein>
    <submittedName>
        <fullName evidence="3">Uncharacterized protein</fullName>
    </submittedName>
</protein>
<feature type="compositionally biased region" description="Polar residues" evidence="1">
    <location>
        <begin position="229"/>
        <end position="241"/>
    </location>
</feature>